<dbReference type="NCBIfam" id="TIGR01641">
    <property type="entry name" value="phageSPP1_gp7"/>
    <property type="match status" value="1"/>
</dbReference>
<dbReference type="InterPro" id="IPR006528">
    <property type="entry name" value="Phage_head_morphogenesis_dom"/>
</dbReference>
<keyword evidence="5" id="KW-1185">Reference proteome</keyword>
<feature type="domain" description="DUF6883" evidence="3">
    <location>
        <begin position="296"/>
        <end position="411"/>
    </location>
</feature>
<evidence type="ECO:0000259" key="2">
    <source>
        <dbReference type="Pfam" id="PF04233"/>
    </source>
</evidence>
<dbReference type="RefSeq" id="WP_318779634.1">
    <property type="nucleotide sequence ID" value="NZ_JADBGG010000016.1"/>
</dbReference>
<comment type="caution">
    <text evidence="4">The sequence shown here is derived from an EMBL/GenBank/DDBJ whole genome shotgun (WGS) entry which is preliminary data.</text>
</comment>
<accession>A0ABR9H4K1</accession>
<reference evidence="4 5" key="1">
    <citation type="submission" date="2020-10" db="EMBL/GenBank/DDBJ databases">
        <title>Genomic Encyclopedia of Type Strains, Phase IV (KMG-IV): sequencing the most valuable type-strain genomes for metagenomic binning, comparative biology and taxonomic classification.</title>
        <authorList>
            <person name="Goeker M."/>
        </authorList>
    </citation>
    <scope>NUCLEOTIDE SEQUENCE [LARGE SCALE GENOMIC DNA]</scope>
    <source>
        <strain evidence="4 5">DSM 4194</strain>
    </source>
</reference>
<protein>
    <submittedName>
        <fullName evidence="4">SPP1 gp7 family putative phage head morphogenesis protein</fullName>
    </submittedName>
</protein>
<evidence type="ECO:0000313" key="5">
    <source>
        <dbReference type="Proteomes" id="UP000639010"/>
    </source>
</evidence>
<dbReference type="Pfam" id="PF21814">
    <property type="entry name" value="DUF6883"/>
    <property type="match status" value="1"/>
</dbReference>
<evidence type="ECO:0000256" key="1">
    <source>
        <dbReference type="SAM" id="MobiDB-lite"/>
    </source>
</evidence>
<gene>
    <name evidence="4" type="ORF">H4684_002292</name>
</gene>
<dbReference type="Pfam" id="PF04233">
    <property type="entry name" value="Phage_Mu_F"/>
    <property type="match status" value="1"/>
</dbReference>
<proteinExistence type="predicted"/>
<feature type="region of interest" description="Disordered" evidence="1">
    <location>
        <begin position="1"/>
        <end position="24"/>
    </location>
</feature>
<name>A0ABR9H4K1_9BACT</name>
<feature type="domain" description="Phage head morphogenesis" evidence="2">
    <location>
        <begin position="138"/>
        <end position="243"/>
    </location>
</feature>
<sequence length="418" mass="45870">MPGSKWDRPIQGRSWGWGDADNSSSFAPSKVATKRYARQLTAVASKIAEVARRDPQKAEQALREYAEVIDPWARQAAASMVTGVRRKNDQAWRSLAGRMGLDVRTLLSSGEVGDAVRERIEENASLIRSMVIGAADQVGGIVRENMAAGSRAEDLAKRIERAGEVNQSRALTIARTEVSKAGTALTTARARSVGSTGYIWRTTRDGDTRESHRAMEGKFVEWDNPPTIDRMTGHAGEFPNCRCYPEPVIPRETGGVYASPMPTQETEMETGTKSALSQWEKQSTSHVIPHVPEAPLVNVERAKFDRRKLAAYSLDPEAADPRGRAKAVLFKKLLGADPSHADLIESQIMSLAPHLPAKRGKADEHGERFEILTPVTGPNGTTVDVLSAWIYDRDKSGRNISTVPRLTSCYIPKKRSAT</sequence>
<feature type="compositionally biased region" description="Basic and acidic residues" evidence="1">
    <location>
        <begin position="1"/>
        <end position="10"/>
    </location>
</feature>
<dbReference type="EMBL" id="JADBGG010000016">
    <property type="protein sequence ID" value="MBE1425635.1"/>
    <property type="molecule type" value="Genomic_DNA"/>
</dbReference>
<organism evidence="4 5">
    <name type="scientific">Desulfomicrobium macestii</name>
    <dbReference type="NCBI Taxonomy" id="90731"/>
    <lineage>
        <taxon>Bacteria</taxon>
        <taxon>Pseudomonadati</taxon>
        <taxon>Thermodesulfobacteriota</taxon>
        <taxon>Desulfovibrionia</taxon>
        <taxon>Desulfovibrionales</taxon>
        <taxon>Desulfomicrobiaceae</taxon>
        <taxon>Desulfomicrobium</taxon>
    </lineage>
</organism>
<dbReference type="Proteomes" id="UP000639010">
    <property type="component" value="Unassembled WGS sequence"/>
</dbReference>
<evidence type="ECO:0000259" key="3">
    <source>
        <dbReference type="Pfam" id="PF21814"/>
    </source>
</evidence>
<evidence type="ECO:0000313" key="4">
    <source>
        <dbReference type="EMBL" id="MBE1425635.1"/>
    </source>
</evidence>
<dbReference type="InterPro" id="IPR049250">
    <property type="entry name" value="DUF6883"/>
</dbReference>